<dbReference type="SUPFAM" id="SSF90229">
    <property type="entry name" value="CCCH zinc finger"/>
    <property type="match status" value="1"/>
</dbReference>
<dbReference type="InterPro" id="IPR000571">
    <property type="entry name" value="Znf_CCCH"/>
</dbReference>
<dbReference type="Gene3D" id="4.10.1000.10">
    <property type="entry name" value="Zinc finger, CCCH-type"/>
    <property type="match status" value="1"/>
</dbReference>
<evidence type="ECO:0000256" key="1">
    <source>
        <dbReference type="ARBA" id="ARBA00022723"/>
    </source>
</evidence>
<feature type="domain" description="C3H1-type" evidence="6">
    <location>
        <begin position="94"/>
        <end position="121"/>
    </location>
</feature>
<feature type="compositionally biased region" description="Polar residues" evidence="5">
    <location>
        <begin position="35"/>
        <end position="45"/>
    </location>
</feature>
<dbReference type="GO" id="GO:0061630">
    <property type="term" value="F:ubiquitin protein ligase activity"/>
    <property type="evidence" value="ECO:0007669"/>
    <property type="project" value="InterPro"/>
</dbReference>
<feature type="region of interest" description="Disordered" evidence="5">
    <location>
        <begin position="125"/>
        <end position="286"/>
    </location>
</feature>
<keyword evidence="1 4" id="KW-0479">Metal-binding</keyword>
<dbReference type="EMBL" id="JANBQF010000047">
    <property type="protein sequence ID" value="KAJ2006808.1"/>
    <property type="molecule type" value="Genomic_DNA"/>
</dbReference>
<dbReference type="AlphaFoldDB" id="A0A9W8BMF9"/>
<feature type="compositionally biased region" description="Polar residues" evidence="5">
    <location>
        <begin position="861"/>
        <end position="880"/>
    </location>
</feature>
<feature type="region of interest" description="Disordered" evidence="5">
    <location>
        <begin position="546"/>
        <end position="567"/>
    </location>
</feature>
<accession>A0A9W8BMF9</accession>
<feature type="compositionally biased region" description="Low complexity" evidence="5">
    <location>
        <begin position="135"/>
        <end position="155"/>
    </location>
</feature>
<name>A0A9W8BMF9_9FUNG</name>
<feature type="compositionally biased region" description="Low complexity" evidence="5">
    <location>
        <begin position="193"/>
        <end position="214"/>
    </location>
</feature>
<keyword evidence="3 4" id="KW-0862">Zinc</keyword>
<dbReference type="InterPro" id="IPR036855">
    <property type="entry name" value="Znf_CCCH_sf"/>
</dbReference>
<evidence type="ECO:0000256" key="4">
    <source>
        <dbReference type="PROSITE-ProRule" id="PRU00723"/>
    </source>
</evidence>
<dbReference type="OrthoDB" id="411372at2759"/>
<feature type="compositionally biased region" description="Low complexity" evidence="5">
    <location>
        <begin position="786"/>
        <end position="797"/>
    </location>
</feature>
<comment type="caution">
    <text evidence="7">The sequence shown here is derived from an EMBL/GenBank/DDBJ whole genome shotgun (WGS) entry which is preliminary data.</text>
</comment>
<feature type="compositionally biased region" description="Low complexity" evidence="5">
    <location>
        <begin position="246"/>
        <end position="281"/>
    </location>
</feature>
<feature type="zinc finger region" description="C3H1-type" evidence="4">
    <location>
        <begin position="94"/>
        <end position="121"/>
    </location>
</feature>
<dbReference type="GO" id="GO:0008270">
    <property type="term" value="F:zinc ion binding"/>
    <property type="evidence" value="ECO:0007669"/>
    <property type="project" value="UniProtKB-KW"/>
</dbReference>
<dbReference type="PANTHER" id="PTHR11224">
    <property type="entry name" value="MAKORIN-RELATED"/>
    <property type="match status" value="1"/>
</dbReference>
<gene>
    <name evidence="7" type="ORF">H4R26_001175</name>
</gene>
<feature type="domain" description="C3H1-type" evidence="6">
    <location>
        <begin position="70"/>
        <end position="92"/>
    </location>
</feature>
<keyword evidence="8" id="KW-1185">Reference proteome</keyword>
<dbReference type="PROSITE" id="PS50103">
    <property type="entry name" value="ZF_C3H1"/>
    <property type="match status" value="2"/>
</dbReference>
<feature type="region of interest" description="Disordered" evidence="5">
    <location>
        <begin position="849"/>
        <end position="880"/>
    </location>
</feature>
<dbReference type="InterPro" id="IPR045072">
    <property type="entry name" value="MKRN-like"/>
</dbReference>
<evidence type="ECO:0000259" key="6">
    <source>
        <dbReference type="PROSITE" id="PS50103"/>
    </source>
</evidence>
<feature type="region of interest" description="Disordered" evidence="5">
    <location>
        <begin position="1"/>
        <end position="65"/>
    </location>
</feature>
<evidence type="ECO:0000313" key="8">
    <source>
        <dbReference type="Proteomes" id="UP001150907"/>
    </source>
</evidence>
<reference evidence="7" key="1">
    <citation type="submission" date="2022-07" db="EMBL/GenBank/DDBJ databases">
        <title>Phylogenomic reconstructions and comparative analyses of Kickxellomycotina fungi.</title>
        <authorList>
            <person name="Reynolds N.K."/>
            <person name="Stajich J.E."/>
            <person name="Barry K."/>
            <person name="Grigoriev I.V."/>
            <person name="Crous P."/>
            <person name="Smith M.E."/>
        </authorList>
    </citation>
    <scope>NUCLEOTIDE SEQUENCE</scope>
    <source>
        <strain evidence="7">IMI 214461</strain>
    </source>
</reference>
<protein>
    <recommendedName>
        <fullName evidence="6">C3H1-type domain-containing protein</fullName>
    </recommendedName>
</protein>
<feature type="compositionally biased region" description="Low complexity" evidence="5">
    <location>
        <begin position="167"/>
        <end position="182"/>
    </location>
</feature>
<proteinExistence type="predicted"/>
<dbReference type="GO" id="GO:0000209">
    <property type="term" value="P:protein polyubiquitination"/>
    <property type="evidence" value="ECO:0007669"/>
    <property type="project" value="InterPro"/>
</dbReference>
<evidence type="ECO:0000313" key="7">
    <source>
        <dbReference type="EMBL" id="KAJ2006808.1"/>
    </source>
</evidence>
<feature type="compositionally biased region" description="Polar residues" evidence="5">
    <location>
        <begin position="183"/>
        <end position="192"/>
    </location>
</feature>
<dbReference type="Proteomes" id="UP001150907">
    <property type="component" value="Unassembled WGS sequence"/>
</dbReference>
<feature type="zinc finger region" description="C3H1-type" evidence="4">
    <location>
        <begin position="70"/>
        <end position="92"/>
    </location>
</feature>
<dbReference type="PANTHER" id="PTHR11224:SF10">
    <property type="entry name" value="IP09428P-RELATED"/>
    <property type="match status" value="1"/>
</dbReference>
<sequence>MPRLNSAARAPDSPMKAGGNTAAGAGPRSRRRLPTNGSPAQTTKLLGSADDAGQERTGGGRNGGSTLHIPCKFFKHGNCTAGSDCSFSHNINLFVEKAVCKYYVKGNCKYENKCALLHITSPDAHAATQSRPRPSASSEECSQSESGSSENVQSELGQETAQHKSRSANSNSNSRRTSPPSTLGSRSTLRQNSSSKSTATVAAAAAGSIATSDSESAGARHPLNPWSVESAPSSILRKNQGPPKQLASDAASQAGAALKAGLGPAGFGHASSNNSSTQQQQRNLTHPEDSAFEHSMFGEQDKNGAVSPFRAHFESIQNSAVFDSEMYSRSQPIPKPGAGYSRPGRDGNSSLAPGGGLSMQDSLRIDKLALSHGVNQQSFGGPSFMSGSIPLLDHFGDYNRSDAGFSPGNTPLAHSFARSPPAASSGMMLGRHAFTAVDAGSLALGTPDANMGGGSLRASYHNHLQHSMNPASVRSPPGDGGRSGLFDMSPALNPIGSARSIPRNSDMFSRSLRSSSFANEPASPRAPFGAISDFVESGIHSSLHESPLGSAAGGGISGTTSRLRSNSYIPSPSMIGLSMGLDGGRGGIKNDSGMAVHSSFQDSPFLAREGQLGGYPLTDMHSMSYDRSHAPSGGIWESLNTNLGHEAGRDHDSPRVPFGLPVSSQPYGSTSRVGGSFAQPVGSLGSHYGAGSQNWLHSPRASVQQSVHGSPFVSAVGSFGEHRQLTLPPIGSIPSLSDGLRHGAIGQRTSKSQQLGGDLFLPGAEGLTGNAGQLATAFRGIAPTLATSSTGGNASSGDRSSTASDNFGDVFELEQEIPAPPRANGVAPNPSFISIEGFARKFSGMSLGNSVDSSGGGLPTSAASTGQAIPNVSAITRPSS</sequence>
<evidence type="ECO:0000256" key="2">
    <source>
        <dbReference type="ARBA" id="ARBA00022771"/>
    </source>
</evidence>
<evidence type="ECO:0000256" key="5">
    <source>
        <dbReference type="SAM" id="MobiDB-lite"/>
    </source>
</evidence>
<feature type="region of interest" description="Disordered" evidence="5">
    <location>
        <begin position="326"/>
        <end position="358"/>
    </location>
</feature>
<evidence type="ECO:0000256" key="3">
    <source>
        <dbReference type="ARBA" id="ARBA00022833"/>
    </source>
</evidence>
<organism evidence="7 8">
    <name type="scientific">Coemansia thaxteri</name>
    <dbReference type="NCBI Taxonomy" id="2663907"/>
    <lineage>
        <taxon>Eukaryota</taxon>
        <taxon>Fungi</taxon>
        <taxon>Fungi incertae sedis</taxon>
        <taxon>Zoopagomycota</taxon>
        <taxon>Kickxellomycotina</taxon>
        <taxon>Kickxellomycetes</taxon>
        <taxon>Kickxellales</taxon>
        <taxon>Kickxellaceae</taxon>
        <taxon>Coemansia</taxon>
    </lineage>
</organism>
<keyword evidence="2 4" id="KW-0863">Zinc-finger</keyword>
<dbReference type="SMART" id="SM00356">
    <property type="entry name" value="ZnF_C3H1"/>
    <property type="match status" value="2"/>
</dbReference>
<feature type="region of interest" description="Disordered" evidence="5">
    <location>
        <begin position="786"/>
        <end position="805"/>
    </location>
</feature>